<dbReference type="AlphaFoldDB" id="A0A839JZ18"/>
<name>A0A839JZ18_9FIRM</name>
<dbReference type="RefSeq" id="WP_228352334.1">
    <property type="nucleotide sequence ID" value="NZ_JACEGA010000001.1"/>
</dbReference>
<evidence type="ECO:0000313" key="2">
    <source>
        <dbReference type="Proteomes" id="UP000574276"/>
    </source>
</evidence>
<evidence type="ECO:0000313" key="1">
    <source>
        <dbReference type="EMBL" id="MBB2182626.1"/>
    </source>
</evidence>
<gene>
    <name evidence="1" type="ORF">H0486_07035</name>
</gene>
<organism evidence="1 2">
    <name type="scientific">Variimorphobacter saccharofermentans</name>
    <dbReference type="NCBI Taxonomy" id="2755051"/>
    <lineage>
        <taxon>Bacteria</taxon>
        <taxon>Bacillati</taxon>
        <taxon>Bacillota</taxon>
        <taxon>Clostridia</taxon>
        <taxon>Lachnospirales</taxon>
        <taxon>Lachnospiraceae</taxon>
        <taxon>Variimorphobacter</taxon>
    </lineage>
</organism>
<accession>A0A839JZ18</accession>
<protein>
    <submittedName>
        <fullName evidence="1">Uncharacterized protein</fullName>
    </submittedName>
</protein>
<proteinExistence type="predicted"/>
<dbReference type="EMBL" id="JACEGA010000001">
    <property type="protein sequence ID" value="MBB2182626.1"/>
    <property type="molecule type" value="Genomic_DNA"/>
</dbReference>
<sequence>MNEELGQIDADLKGLFVESKIEEMNQFLQEQPDNTVKELCDYNWNIIKKYYDTERFDLLFQHFTFVAYTCFMVEYSYKRGLILDEVFQIMMMVYNDIYELKRSQH</sequence>
<reference evidence="1 2" key="1">
    <citation type="submission" date="2020-07" db="EMBL/GenBank/DDBJ databases">
        <title>Characterization and genome sequencing of isolate MD1, a novel member within the family Lachnospiraceae.</title>
        <authorList>
            <person name="Rettenmaier R."/>
            <person name="Di Bello L."/>
            <person name="Zinser C."/>
            <person name="Scheitz K."/>
            <person name="Liebl W."/>
            <person name="Zverlov V."/>
        </authorList>
    </citation>
    <scope>NUCLEOTIDE SEQUENCE [LARGE SCALE GENOMIC DNA]</scope>
    <source>
        <strain evidence="1 2">MD1</strain>
    </source>
</reference>
<comment type="caution">
    <text evidence="1">The sequence shown here is derived from an EMBL/GenBank/DDBJ whole genome shotgun (WGS) entry which is preliminary data.</text>
</comment>
<keyword evidence="2" id="KW-1185">Reference proteome</keyword>
<dbReference type="Proteomes" id="UP000574276">
    <property type="component" value="Unassembled WGS sequence"/>
</dbReference>